<accession>A0A0E0GJP2</accession>
<dbReference type="EnsemblPlants" id="ONIVA03G11050.1">
    <property type="protein sequence ID" value="ONIVA03G11050.1"/>
    <property type="gene ID" value="ONIVA03G11050"/>
</dbReference>
<evidence type="ECO:0000313" key="2">
    <source>
        <dbReference type="EnsemblPlants" id="ONIVA03G11050.1"/>
    </source>
</evidence>
<evidence type="ECO:0000313" key="3">
    <source>
        <dbReference type="Proteomes" id="UP000006591"/>
    </source>
</evidence>
<feature type="compositionally biased region" description="Low complexity" evidence="1">
    <location>
        <begin position="58"/>
        <end position="74"/>
    </location>
</feature>
<proteinExistence type="predicted"/>
<dbReference type="HOGENOM" id="CLU_977891_0_0_1"/>
<feature type="region of interest" description="Disordered" evidence="1">
    <location>
        <begin position="18"/>
        <end position="87"/>
    </location>
</feature>
<feature type="region of interest" description="Disordered" evidence="1">
    <location>
        <begin position="102"/>
        <end position="154"/>
    </location>
</feature>
<dbReference type="Proteomes" id="UP000006591">
    <property type="component" value="Chromosome 3"/>
</dbReference>
<dbReference type="Gramene" id="ONIVA03G11050.1">
    <property type="protein sequence ID" value="ONIVA03G11050.1"/>
    <property type="gene ID" value="ONIVA03G11050"/>
</dbReference>
<organism evidence="2">
    <name type="scientific">Oryza nivara</name>
    <name type="common">Indian wild rice</name>
    <name type="synonym">Oryza sativa f. spontanea</name>
    <dbReference type="NCBI Taxonomy" id="4536"/>
    <lineage>
        <taxon>Eukaryota</taxon>
        <taxon>Viridiplantae</taxon>
        <taxon>Streptophyta</taxon>
        <taxon>Embryophyta</taxon>
        <taxon>Tracheophyta</taxon>
        <taxon>Spermatophyta</taxon>
        <taxon>Magnoliopsida</taxon>
        <taxon>Liliopsida</taxon>
        <taxon>Poales</taxon>
        <taxon>Poaceae</taxon>
        <taxon>BOP clade</taxon>
        <taxon>Oryzoideae</taxon>
        <taxon>Oryzeae</taxon>
        <taxon>Oryzinae</taxon>
        <taxon>Oryza</taxon>
    </lineage>
</organism>
<keyword evidence="3" id="KW-1185">Reference proteome</keyword>
<name>A0A0E0GJP2_ORYNI</name>
<sequence>MVALVAEASKRWRRPRLQRWRHPRRRSGGGGVPNVDELGVDLAKASAGRRRRWGNPAGGSSSAAAEPALPLSSPSRRRDASPAAVAGAPAGDIPGCCGGGGHHCPRHRSSSQSVAPPRLPRRGEEGARRRRTHCTQRRGGGGGVDSAVGHHHRPRRRVGCPVPLLVAVHGLLLGLLRRDGDFADSISHACARAWQLGDTTFTAQAWVDFPPPRVLEVVEELVSQLRSEGLRRDAVLRDTSAFFLVGTRKQRSTSSHCERPKFIPFSVTDKTHAQVRVSLGCACVR</sequence>
<reference evidence="2" key="1">
    <citation type="submission" date="2015-04" db="UniProtKB">
        <authorList>
            <consortium name="EnsemblPlants"/>
        </authorList>
    </citation>
    <scope>IDENTIFICATION</scope>
    <source>
        <strain evidence="2">SL10</strain>
    </source>
</reference>
<feature type="compositionally biased region" description="Basic residues" evidence="1">
    <location>
        <begin position="18"/>
        <end position="27"/>
    </location>
</feature>
<evidence type="ECO:0000256" key="1">
    <source>
        <dbReference type="SAM" id="MobiDB-lite"/>
    </source>
</evidence>
<dbReference type="AlphaFoldDB" id="A0A0E0GJP2"/>
<protein>
    <submittedName>
        <fullName evidence="2">Uncharacterized protein</fullName>
    </submittedName>
</protein>
<reference evidence="2" key="2">
    <citation type="submission" date="2018-04" db="EMBL/GenBank/DDBJ databases">
        <title>OnivRS2 (Oryza nivara Reference Sequence Version 2).</title>
        <authorList>
            <person name="Zhang J."/>
            <person name="Kudrna D."/>
            <person name="Lee S."/>
            <person name="Talag J."/>
            <person name="Rajasekar S."/>
            <person name="Welchert J."/>
            <person name="Hsing Y.-I."/>
            <person name="Wing R.A."/>
        </authorList>
    </citation>
    <scope>NUCLEOTIDE SEQUENCE [LARGE SCALE GENOMIC DNA]</scope>
    <source>
        <strain evidence="2">SL10</strain>
    </source>
</reference>